<gene>
    <name evidence="2" type="ORF">D2A34_10210</name>
</gene>
<dbReference type="SUPFAM" id="SSF56747">
    <property type="entry name" value="Prim-pol domain"/>
    <property type="match status" value="1"/>
</dbReference>
<dbReference type="InterPro" id="IPR043502">
    <property type="entry name" value="DNA/RNA_pol_sf"/>
</dbReference>
<sequence length="1744" mass="208191">MDVYSEVGSILLKKFFYNREVYAKQVQALDGKVVYNTTYSSIDANKIRYMLLNKMSIMTYQQNLNKLRWLCFDFDIKSKVLDESYRFEDDKIYKNKLFSEVEVLCQFLKNKNINYLIEYSGNRGIHVWVFLNREISKELGYQIVNNIYENVNFKYIKKSEDEIALDLFPKTGTSKNNKIGLGVKIPLSYHLKSNHYSYCIENINEIRNISELNNEIMQNQLLLLINSKENDIKTLVDNLELKDIEEIVEYQPYVASMVENQSFRETLEQLKRCSIYRYILEKQIRDLTELDRTVLAGTLIRLRTNENDNYGIDCLIEYFSGDIEIYNEELTKSKLLMLGNLYPPNIKFLEKKYNMTCEYSKSNQIENAIHLLDNVDIKVINLDEKILEWIIKSEKAYLALNDEVPLNFIYDEINNLNYKNLLQDINKIKIGEYPKLESYRFVRNEEEKKRTLYSLSGKDRVLTSFIMKEINKMLYGMSSNSSYSYRLNNDMRVSDIFISWNKLWLKYIKAIQDKIYSKSYDEYYIIKLDLKGFYDNIEIEQLREILYSKPKELMEIAISNIPDSKMKEYKNMCEYLLNVTTQINMKGVPQGPAYARYLAEIYLAQVDNFIVSFLDDEFEYYFRYVDDMVILIQDEIRAKEIRKKISDKIGELGLEFNEKCLFGKVSEYKYDIINQDITKYFIDGINENTPQIIVDKAIEMVNDMLKKSKEEFDVKQLPFYLTHLIDEQYLCLKKDEIIEYIISTDVGRGSMFKHFYKNVFFKYYDESKKYYSQISGLSRGNFLNELSKHLDAISNEHIKEIIDFYNKEELNTYELKELYRIILLSGVECEFNLNLDTVFINFINIVSNTKSIKWNSKLLENFLSRLQRYNDVTQIIKILNNILENSKSINNNEILINTIYSITKYRWDEFDKSSLQYLYNFTAVMTLFLDNESKLKDIWKRLIDKFDGYQYDIKYNDWYKYDSNILRQDIRDDVLVCFLMSTFNEIGMNNEIGVTNIEKECAFYFIIYLFDMKSSKISDIRKILEERKLKFLLWCLEPEVRYFPSEKVALKNIYLNNRILLQKVNKLMIRSTTDVINNTVGKSNYKTEIEEEIWYKDEKYSYAILDLEDELLDFKQKLEYLNYFEAINFTVSIKNTAQFRNKYVNIFERGAFTRKNKEIYINVSKFDKALVIDKDKYIINNESNFLKQLLDTLCDAVIEDKVYDLGRTYKISNFKIDFVPSVIVKAYEQMSYVEKLDEEITKGIERYGEDIYSIELGKLQAIGKFLINEKVTNYSKEIQLLKYYNSLYKNDFEKFILYGNVEIKQDNLYELIKTIQNSIGKNMNYDEINYVNKYFEDEVKAILNIIGKEDIEALMEIENIKIERDITNSLSIKINGSKYKINELNYYEVASTNLFRRFEERDIFELINYQYTYKFENTIFKIPDVIIRILEIIDNKSGQFDKENYEINTSISNCQYYGEAVEVIKNQSDVDEYEAKRRIGKFLEHVEQKYFHVVLKVISRYKYMSEEELINFKEEIINKINTENTCIFPLKKLNDDNGLHQIILGKFKEEFDRNSINLRRFKDDYNLINTDKKIDQLVIVNDIAISGSQFKKNLTKLLNGEKAQNIQSVKKDELKKLIDKKVKIVLINCIYTDVFEEQVKDFLKTYNYSQDDIEFMGTKINYNDYLFKKVIENNKDRRLFQEFVRKYYNSFNEKIVGISFMDYFENIENDDTRNILVARYKSMPKFHILVFSYKTNIFKYRIDK</sequence>
<dbReference type="Proteomes" id="UP000265930">
    <property type="component" value="Unassembled WGS sequence"/>
</dbReference>
<feature type="domain" description="Reverse transcriptase" evidence="1">
    <location>
        <begin position="414"/>
        <end position="677"/>
    </location>
</feature>
<proteinExistence type="predicted"/>
<accession>A0A399IRC6</accession>
<evidence type="ECO:0000313" key="2">
    <source>
        <dbReference type="EMBL" id="RII35540.1"/>
    </source>
</evidence>
<dbReference type="SUPFAM" id="SSF56672">
    <property type="entry name" value="DNA/RNA polymerases"/>
    <property type="match status" value="1"/>
</dbReference>
<reference evidence="2 3" key="1">
    <citation type="submission" date="2018-08" db="EMBL/GenBank/DDBJ databases">
        <title>Genome of Clostridium chromiireducens C1, DSM12136.</title>
        <authorList>
            <person name="Xing M."/>
            <person name="Wei Y."/>
            <person name="Ang E.L."/>
            <person name="Zhao H."/>
            <person name="Zhang Y."/>
        </authorList>
    </citation>
    <scope>NUCLEOTIDE SEQUENCE [LARGE SCALE GENOMIC DNA]</scope>
    <source>
        <strain evidence="2 3">C1</strain>
    </source>
</reference>
<dbReference type="CDD" id="cd01646">
    <property type="entry name" value="RT_Bac_retron_I"/>
    <property type="match status" value="1"/>
</dbReference>
<evidence type="ECO:0000259" key="1">
    <source>
        <dbReference type="PROSITE" id="PS50878"/>
    </source>
</evidence>
<comment type="caution">
    <text evidence="2">The sequence shown here is derived from an EMBL/GenBank/DDBJ whole genome shotgun (WGS) entry which is preliminary data.</text>
</comment>
<dbReference type="RefSeq" id="WP_119366555.1">
    <property type="nucleotide sequence ID" value="NZ_QXDJ01000002.1"/>
</dbReference>
<dbReference type="InterPro" id="IPR000477">
    <property type="entry name" value="RT_dom"/>
</dbReference>
<organism evidence="2 3">
    <name type="scientific">Clostridium chromiireducens</name>
    <dbReference type="NCBI Taxonomy" id="225345"/>
    <lineage>
        <taxon>Bacteria</taxon>
        <taxon>Bacillati</taxon>
        <taxon>Bacillota</taxon>
        <taxon>Clostridia</taxon>
        <taxon>Eubacteriales</taxon>
        <taxon>Clostridiaceae</taxon>
        <taxon>Clostridium</taxon>
    </lineage>
</organism>
<dbReference type="Pfam" id="PF00078">
    <property type="entry name" value="RVT_1"/>
    <property type="match status" value="1"/>
</dbReference>
<name>A0A399IRC6_9CLOT</name>
<protein>
    <recommendedName>
        <fullName evidence="1">Reverse transcriptase domain-containing protein</fullName>
    </recommendedName>
</protein>
<evidence type="ECO:0000313" key="3">
    <source>
        <dbReference type="Proteomes" id="UP000265930"/>
    </source>
</evidence>
<dbReference type="PROSITE" id="PS50878">
    <property type="entry name" value="RT_POL"/>
    <property type="match status" value="1"/>
</dbReference>
<dbReference type="EMBL" id="QXDJ01000002">
    <property type="protein sequence ID" value="RII35540.1"/>
    <property type="molecule type" value="Genomic_DNA"/>
</dbReference>